<dbReference type="FunFam" id="1.10.287.950:FF:000001">
    <property type="entry name" value="Methyl-accepting chemotaxis sensory transducer"/>
    <property type="match status" value="1"/>
</dbReference>
<keyword evidence="5" id="KW-1133">Transmembrane helix</keyword>
<dbReference type="Pfam" id="PF12729">
    <property type="entry name" value="4HB_MCP_1"/>
    <property type="match status" value="1"/>
</dbReference>
<keyword evidence="5" id="KW-0472">Membrane</keyword>
<dbReference type="InterPro" id="IPR004089">
    <property type="entry name" value="MCPsignal_dom"/>
</dbReference>
<dbReference type="AlphaFoldDB" id="A0A923KQ41"/>
<proteinExistence type="inferred from homology"/>
<evidence type="ECO:0000313" key="8">
    <source>
        <dbReference type="Proteomes" id="UP000634011"/>
    </source>
</evidence>
<dbReference type="RefSeq" id="WP_186912650.1">
    <property type="nucleotide sequence ID" value="NZ_JACOFV010000010.1"/>
</dbReference>
<dbReference type="GO" id="GO:0005886">
    <property type="term" value="C:plasma membrane"/>
    <property type="evidence" value="ECO:0007669"/>
    <property type="project" value="TreeGrafter"/>
</dbReference>
<dbReference type="EMBL" id="JACOFV010000010">
    <property type="protein sequence ID" value="MBC3862709.1"/>
    <property type="molecule type" value="Genomic_DNA"/>
</dbReference>
<comment type="caution">
    <text evidence="7">The sequence shown here is derived from an EMBL/GenBank/DDBJ whole genome shotgun (WGS) entry which is preliminary data.</text>
</comment>
<evidence type="ECO:0000256" key="2">
    <source>
        <dbReference type="ARBA" id="ARBA00022481"/>
    </source>
</evidence>
<keyword evidence="2" id="KW-0488">Methylation</keyword>
<evidence type="ECO:0000256" key="3">
    <source>
        <dbReference type="ARBA" id="ARBA00029447"/>
    </source>
</evidence>
<dbReference type="GO" id="GO:0004888">
    <property type="term" value="F:transmembrane signaling receptor activity"/>
    <property type="evidence" value="ECO:0007669"/>
    <property type="project" value="TreeGrafter"/>
</dbReference>
<feature type="domain" description="Methyl-accepting transducer" evidence="6">
    <location>
        <begin position="271"/>
        <end position="500"/>
    </location>
</feature>
<dbReference type="GO" id="GO:0007165">
    <property type="term" value="P:signal transduction"/>
    <property type="evidence" value="ECO:0007669"/>
    <property type="project" value="UniProtKB-KW"/>
</dbReference>
<keyword evidence="4" id="KW-0807">Transducer</keyword>
<dbReference type="PANTHER" id="PTHR43531">
    <property type="entry name" value="PROTEIN ICFG"/>
    <property type="match status" value="1"/>
</dbReference>
<reference evidence="7" key="1">
    <citation type="submission" date="2020-08" db="EMBL/GenBank/DDBJ databases">
        <title>Novel species isolated from subtropical streams in China.</title>
        <authorList>
            <person name="Lu H."/>
        </authorList>
    </citation>
    <scope>NUCLEOTIDE SEQUENCE</scope>
    <source>
        <strain evidence="7">KACC 12607</strain>
    </source>
</reference>
<evidence type="ECO:0000256" key="1">
    <source>
        <dbReference type="ARBA" id="ARBA00004370"/>
    </source>
</evidence>
<keyword evidence="5" id="KW-0812">Transmembrane</keyword>
<accession>A0A923KQ41</accession>
<protein>
    <submittedName>
        <fullName evidence="7">MCP four helix bundle domain-containing protein</fullName>
    </submittedName>
</protein>
<comment type="similarity">
    <text evidence="3">Belongs to the methyl-accepting chemotaxis (MCP) protein family.</text>
</comment>
<dbReference type="PROSITE" id="PS50111">
    <property type="entry name" value="CHEMOTAXIS_TRANSDUC_2"/>
    <property type="match status" value="1"/>
</dbReference>
<organism evidence="7 8">
    <name type="scientific">Undibacterium jejuense</name>
    <dbReference type="NCBI Taxonomy" id="1344949"/>
    <lineage>
        <taxon>Bacteria</taxon>
        <taxon>Pseudomonadati</taxon>
        <taxon>Pseudomonadota</taxon>
        <taxon>Betaproteobacteria</taxon>
        <taxon>Burkholderiales</taxon>
        <taxon>Oxalobacteraceae</taxon>
        <taxon>Undibacterium</taxon>
    </lineage>
</organism>
<dbReference type="InterPro" id="IPR024478">
    <property type="entry name" value="HlyB_4HB_MCP"/>
</dbReference>
<dbReference type="Proteomes" id="UP000634011">
    <property type="component" value="Unassembled WGS sequence"/>
</dbReference>
<dbReference type="Gene3D" id="1.10.287.950">
    <property type="entry name" value="Methyl-accepting chemotaxis protein"/>
    <property type="match status" value="1"/>
</dbReference>
<evidence type="ECO:0000259" key="6">
    <source>
        <dbReference type="PROSITE" id="PS50111"/>
    </source>
</evidence>
<feature type="transmembrane region" description="Helical" evidence="5">
    <location>
        <begin position="12"/>
        <end position="34"/>
    </location>
</feature>
<gene>
    <name evidence="7" type="ORF">H8K32_11400</name>
</gene>
<dbReference type="Pfam" id="PF00015">
    <property type="entry name" value="MCPsignal"/>
    <property type="match status" value="1"/>
</dbReference>
<comment type="subcellular location">
    <subcellularLocation>
        <location evidence="1">Membrane</location>
    </subcellularLocation>
</comment>
<dbReference type="GO" id="GO:0006935">
    <property type="term" value="P:chemotaxis"/>
    <property type="evidence" value="ECO:0007669"/>
    <property type="project" value="TreeGrafter"/>
</dbReference>
<keyword evidence="8" id="KW-1185">Reference proteome</keyword>
<evidence type="ECO:0000256" key="4">
    <source>
        <dbReference type="PROSITE-ProRule" id="PRU00284"/>
    </source>
</evidence>
<dbReference type="CDD" id="cd19411">
    <property type="entry name" value="MCP2201-like_sensor"/>
    <property type="match status" value="1"/>
</dbReference>
<dbReference type="InterPro" id="IPR051310">
    <property type="entry name" value="MCP_chemotaxis"/>
</dbReference>
<dbReference type="InterPro" id="IPR047347">
    <property type="entry name" value="YvaQ-like_sensor"/>
</dbReference>
<name>A0A923KQ41_9BURK</name>
<evidence type="ECO:0000256" key="5">
    <source>
        <dbReference type="SAM" id="Phobius"/>
    </source>
</evidence>
<dbReference type="SUPFAM" id="SSF58104">
    <property type="entry name" value="Methyl-accepting chemotaxis protein (MCP) signaling domain"/>
    <property type="match status" value="1"/>
</dbReference>
<evidence type="ECO:0000313" key="7">
    <source>
        <dbReference type="EMBL" id="MBC3862709.1"/>
    </source>
</evidence>
<dbReference type="PANTHER" id="PTHR43531:SF14">
    <property type="entry name" value="METHYL-ACCEPTING CHEMOTAXIS PROTEIN I-RELATED"/>
    <property type="match status" value="1"/>
</dbReference>
<dbReference type="CDD" id="cd11386">
    <property type="entry name" value="MCP_signal"/>
    <property type="match status" value="1"/>
</dbReference>
<sequence length="518" mass="55940">MKISNLKVNTRLIAGFFIVLCLLLMITLQGIWRLHKIDQDMKMMVNEVMQKERLFSEWSASTNLNGARTMVVAESNDPERQKHFEALIKETSSHISEIQKTLETYTKSPEEGQLIAAVGEQRKIYLAVRNDIFQEKKSHPENITQLLQSKLEPALNNYVDSIKKLSAYQNASIAQLSTITSADSSTSRLVLAVLGALSILVGMVVSTLITNSIKNQLGGEPSEAISIADHIAEGDLFTRIDIKAGDQSSMLHAINKMRDSIADIVREVSQGTDLITAASREIASGNIDLSSRTEQQAQSLEQTSLSMETLTKAVKLNTENAVAANTLALNAAGVAEKGGLVFSHVVNTMSSIHASSKKIADIIGVIDEIAFQTNILALNAAVEAARAGEQGRGFAVVASEVRNLAQRSANAAKEIKHLITSSVNSVDAGSKLVDEAGATMNDIVTSIKHVTEIMTEITSASQQQSANIEDVNLSVKNMDKATQQNTAMVEEAAAAAESLLDQANNLSQVVSRFKLQPV</sequence>
<dbReference type="SMART" id="SM00283">
    <property type="entry name" value="MA"/>
    <property type="match status" value="1"/>
</dbReference>